<dbReference type="InterPro" id="IPR038765">
    <property type="entry name" value="Papain-like_cys_pep_sf"/>
</dbReference>
<keyword evidence="2" id="KW-1185">Reference proteome</keyword>
<dbReference type="EMBL" id="JAVRRG010000257">
    <property type="protein sequence ID" value="KAK5075682.1"/>
    <property type="molecule type" value="Genomic_DNA"/>
</dbReference>
<protein>
    <submittedName>
        <fullName evidence="1">Uncharacterized protein</fullName>
    </submittedName>
</protein>
<name>A0ABR0JVM1_9EURO</name>
<sequence>MQCPLYNSLKELPPSCRVLCEDDEIPLYGPSGQPEENDIVMVTPDGFLESAIAAVVRHDPKTITNMLGNRTGNMITLTMYKPNGDQMGIQQEVLTLDARYHRNNSKSSWVAVLQEAYAQLLMSETGADGVHNGFGGSAHDALTAFYGNKFPIVDVDCYPNGHLVAGQMALSKPATFDTRPAWSAEGEKGELTWGNSYTVHAGNSSHLILRNPRGWVNYDGGRNPSSGSKDIQDLGNGVFAASISVISWQCSQYRYIDIPNVVEQARTSFDAVMSAANAAATGPLDPAKAVYTFSSVSKPPDPTTAST</sequence>
<dbReference type="Proteomes" id="UP001345013">
    <property type="component" value="Unassembled WGS sequence"/>
</dbReference>
<gene>
    <name evidence="1" type="ORF">LTR24_009979</name>
</gene>
<reference evidence="1 2" key="1">
    <citation type="submission" date="2023-08" db="EMBL/GenBank/DDBJ databases">
        <title>Black Yeasts Isolated from many extreme environments.</title>
        <authorList>
            <person name="Coleine C."/>
            <person name="Stajich J.E."/>
            <person name="Selbmann L."/>
        </authorList>
    </citation>
    <scope>NUCLEOTIDE SEQUENCE [LARGE SCALE GENOMIC DNA]</scope>
    <source>
        <strain evidence="1 2">CCFEE 5885</strain>
    </source>
</reference>
<accession>A0ABR0JVM1</accession>
<organism evidence="1 2">
    <name type="scientific">Lithohypha guttulata</name>
    <dbReference type="NCBI Taxonomy" id="1690604"/>
    <lineage>
        <taxon>Eukaryota</taxon>
        <taxon>Fungi</taxon>
        <taxon>Dikarya</taxon>
        <taxon>Ascomycota</taxon>
        <taxon>Pezizomycotina</taxon>
        <taxon>Eurotiomycetes</taxon>
        <taxon>Chaetothyriomycetidae</taxon>
        <taxon>Chaetothyriales</taxon>
        <taxon>Trichomeriaceae</taxon>
        <taxon>Lithohypha</taxon>
    </lineage>
</organism>
<proteinExistence type="predicted"/>
<evidence type="ECO:0000313" key="1">
    <source>
        <dbReference type="EMBL" id="KAK5075682.1"/>
    </source>
</evidence>
<evidence type="ECO:0000313" key="2">
    <source>
        <dbReference type="Proteomes" id="UP001345013"/>
    </source>
</evidence>
<dbReference type="SUPFAM" id="SSF54001">
    <property type="entry name" value="Cysteine proteinases"/>
    <property type="match status" value="1"/>
</dbReference>
<comment type="caution">
    <text evidence="1">The sequence shown here is derived from an EMBL/GenBank/DDBJ whole genome shotgun (WGS) entry which is preliminary data.</text>
</comment>